<evidence type="ECO:0000256" key="1">
    <source>
        <dbReference type="SAM" id="MobiDB-lite"/>
    </source>
</evidence>
<protein>
    <submittedName>
        <fullName evidence="2">Uncharacterized protein</fullName>
    </submittedName>
</protein>
<organism evidence="2 3">
    <name type="scientific">Amanita muscaria (strain Koide BX008)</name>
    <dbReference type="NCBI Taxonomy" id="946122"/>
    <lineage>
        <taxon>Eukaryota</taxon>
        <taxon>Fungi</taxon>
        <taxon>Dikarya</taxon>
        <taxon>Basidiomycota</taxon>
        <taxon>Agaricomycotina</taxon>
        <taxon>Agaricomycetes</taxon>
        <taxon>Agaricomycetidae</taxon>
        <taxon>Agaricales</taxon>
        <taxon>Pluteineae</taxon>
        <taxon>Amanitaceae</taxon>
        <taxon>Amanita</taxon>
    </lineage>
</organism>
<proteinExistence type="predicted"/>
<sequence>MIIRRFDVYYINLTRVWLDRPKPWEKQPSGSSPKLPNRPLSRRKFYTSVN</sequence>
<reference evidence="2 3" key="1">
    <citation type="submission" date="2014-04" db="EMBL/GenBank/DDBJ databases">
        <title>Evolutionary Origins and Diversification of the Mycorrhizal Mutualists.</title>
        <authorList>
            <consortium name="DOE Joint Genome Institute"/>
            <consortium name="Mycorrhizal Genomics Consortium"/>
            <person name="Kohler A."/>
            <person name="Kuo A."/>
            <person name="Nagy L.G."/>
            <person name="Floudas D."/>
            <person name="Copeland A."/>
            <person name="Barry K.W."/>
            <person name="Cichocki N."/>
            <person name="Veneault-Fourrey C."/>
            <person name="LaButti K."/>
            <person name="Lindquist E.A."/>
            <person name="Lipzen A."/>
            <person name="Lundell T."/>
            <person name="Morin E."/>
            <person name="Murat C."/>
            <person name="Riley R."/>
            <person name="Ohm R."/>
            <person name="Sun H."/>
            <person name="Tunlid A."/>
            <person name="Henrissat B."/>
            <person name="Grigoriev I.V."/>
            <person name="Hibbett D.S."/>
            <person name="Martin F."/>
        </authorList>
    </citation>
    <scope>NUCLEOTIDE SEQUENCE [LARGE SCALE GENOMIC DNA]</scope>
    <source>
        <strain evidence="2 3">Koide BX008</strain>
    </source>
</reference>
<feature type="region of interest" description="Disordered" evidence="1">
    <location>
        <begin position="22"/>
        <end position="50"/>
    </location>
</feature>
<evidence type="ECO:0000313" key="2">
    <source>
        <dbReference type="EMBL" id="KIL55569.1"/>
    </source>
</evidence>
<gene>
    <name evidence="2" type="ORF">M378DRAFT_584690</name>
</gene>
<evidence type="ECO:0000313" key="3">
    <source>
        <dbReference type="Proteomes" id="UP000054549"/>
    </source>
</evidence>
<dbReference type="HOGENOM" id="CLU_3124654_0_0_1"/>
<accession>A0A0C2SNM0</accession>
<dbReference type="Proteomes" id="UP000054549">
    <property type="component" value="Unassembled WGS sequence"/>
</dbReference>
<dbReference type="AlphaFoldDB" id="A0A0C2SNM0"/>
<name>A0A0C2SNM0_AMAMK</name>
<dbReference type="EMBL" id="KN818499">
    <property type="protein sequence ID" value="KIL55569.1"/>
    <property type="molecule type" value="Genomic_DNA"/>
</dbReference>
<dbReference type="InParanoid" id="A0A0C2SNM0"/>
<keyword evidence="3" id="KW-1185">Reference proteome</keyword>
<feature type="compositionally biased region" description="Basic residues" evidence="1">
    <location>
        <begin position="40"/>
        <end position="50"/>
    </location>
</feature>